<dbReference type="AlphaFoldDB" id="G0NFR8"/>
<dbReference type="HOGENOM" id="CLU_1005540_0_0_1"/>
<name>G0NFR8_CAEBE</name>
<dbReference type="OrthoDB" id="5945029at2759"/>
<dbReference type="InParanoid" id="G0NFR8"/>
<evidence type="ECO:0000313" key="1">
    <source>
        <dbReference type="EMBL" id="EGT59758.1"/>
    </source>
</evidence>
<proteinExistence type="predicted"/>
<dbReference type="EMBL" id="GL379877">
    <property type="protein sequence ID" value="EGT59758.1"/>
    <property type="molecule type" value="Genomic_DNA"/>
</dbReference>
<evidence type="ECO:0000313" key="2">
    <source>
        <dbReference type="Proteomes" id="UP000008068"/>
    </source>
</evidence>
<keyword evidence="2" id="KW-1185">Reference proteome</keyword>
<organism evidence="2">
    <name type="scientific">Caenorhabditis brenneri</name>
    <name type="common">Nematode worm</name>
    <dbReference type="NCBI Taxonomy" id="135651"/>
    <lineage>
        <taxon>Eukaryota</taxon>
        <taxon>Metazoa</taxon>
        <taxon>Ecdysozoa</taxon>
        <taxon>Nematoda</taxon>
        <taxon>Chromadorea</taxon>
        <taxon>Rhabditida</taxon>
        <taxon>Rhabditina</taxon>
        <taxon>Rhabditomorpha</taxon>
        <taxon>Rhabditoidea</taxon>
        <taxon>Rhabditidae</taxon>
        <taxon>Peloderinae</taxon>
        <taxon>Caenorhabditis</taxon>
    </lineage>
</organism>
<accession>G0NFR8</accession>
<reference evidence="2" key="1">
    <citation type="submission" date="2011-07" db="EMBL/GenBank/DDBJ databases">
        <authorList>
            <consortium name="Caenorhabditis brenneri Sequencing and Analysis Consortium"/>
            <person name="Wilson R.K."/>
        </authorList>
    </citation>
    <scope>NUCLEOTIDE SEQUENCE [LARGE SCALE GENOMIC DNA]</scope>
    <source>
        <strain evidence="2">PB2801</strain>
    </source>
</reference>
<sequence>MILLSLLFIFGVSCQLTYPNISLPLCPKGQVRLSNKTCVNISDTPMYPGTCPFICMDPTVCINNKCQDPNNINMCGAGLTEQDGKCVPFLVIGFKNVTRSPDVCPHDCLNGCKDGRCAPITMCKPGGKLVNGFCIPNVSRPKRRPTCTKPCHSGAKCEYGVCKPVAIQNDSEICITSMDCPAGTSCFLGKCVGSNTPKSFSSCPKGKTWYGGKCITRTNCPKNCPPGSYCSRGHGVCKENPKSEKDVSTKVRAPCVFNAIPCVEGQTCVRGQCVKEN</sequence>
<dbReference type="Proteomes" id="UP000008068">
    <property type="component" value="Unassembled WGS sequence"/>
</dbReference>
<protein>
    <submittedName>
        <fullName evidence="1">Uncharacterized protein</fullName>
    </submittedName>
</protein>
<gene>
    <name evidence="1" type="ORF">CAEBREN_04082</name>
</gene>